<evidence type="ECO:0000256" key="1">
    <source>
        <dbReference type="ARBA" id="ARBA00011738"/>
    </source>
</evidence>
<comment type="subunit">
    <text evidence="1">Homodimer.</text>
</comment>
<proteinExistence type="predicted"/>
<dbReference type="VEuPathDB" id="FungiDB:F503_01080"/>
<dbReference type="SUPFAM" id="SSF51182">
    <property type="entry name" value="RmlC-like cupins"/>
    <property type="match status" value="1"/>
</dbReference>
<gene>
    <name evidence="5" type="ORF">F503_01080</name>
</gene>
<evidence type="ECO:0000313" key="6">
    <source>
        <dbReference type="Proteomes" id="UP000016923"/>
    </source>
</evidence>
<dbReference type="GO" id="GO:0000256">
    <property type="term" value="P:allantoin catabolic process"/>
    <property type="evidence" value="ECO:0007669"/>
    <property type="project" value="InterPro"/>
</dbReference>
<dbReference type="GO" id="GO:0006144">
    <property type="term" value="P:purine nucleobase metabolic process"/>
    <property type="evidence" value="ECO:0007669"/>
    <property type="project" value="UniProtKB-KW"/>
</dbReference>
<organism evidence="5 6">
    <name type="scientific">Ophiostoma piceae (strain UAMH 11346)</name>
    <name type="common">Sap stain fungus</name>
    <dbReference type="NCBI Taxonomy" id="1262450"/>
    <lineage>
        <taxon>Eukaryota</taxon>
        <taxon>Fungi</taxon>
        <taxon>Dikarya</taxon>
        <taxon>Ascomycota</taxon>
        <taxon>Pezizomycotina</taxon>
        <taxon>Sordariomycetes</taxon>
        <taxon>Sordariomycetidae</taxon>
        <taxon>Ophiostomatales</taxon>
        <taxon>Ophiostomataceae</taxon>
        <taxon>Ophiostoma</taxon>
    </lineage>
</organism>
<comment type="catalytic activity">
    <reaction evidence="4">
        <text>(S)-ureidoglycolate = urea + glyoxylate</text>
        <dbReference type="Rhea" id="RHEA:11304"/>
        <dbReference type="ChEBI" id="CHEBI:16199"/>
        <dbReference type="ChEBI" id="CHEBI:36655"/>
        <dbReference type="ChEBI" id="CHEBI:57296"/>
        <dbReference type="EC" id="4.3.2.3"/>
    </reaction>
</comment>
<dbReference type="Gene3D" id="2.60.120.480">
    <property type="entry name" value="Ureidoglycolate hydrolase"/>
    <property type="match status" value="1"/>
</dbReference>
<sequence>MPDRLDISGLRLTVPTEPLTAAAFAPFGDVIENPRPDVQPSQYAQAFGSGLDSKKTEAHPFNPVSANQGSAIKYQRVSALADRYAADRCASGTPSAPLASMFVCSARTLLPENLLTSKNDGGGLFHVTILERHPYTTQTFVPLATGSSSETRYLVIVAPTLPEGSRPPDVRGIKAFIARGDQAVTYGAGTWHAPMAALGAPGTSIPYFVFQFANGVGPEDCQEVLFDCGRGYKVGQTSSVVVRVPPPPTPPAAPANTTALAKPNNYGLWSKL</sequence>
<evidence type="ECO:0000256" key="2">
    <source>
        <dbReference type="ARBA" id="ARBA00022631"/>
    </source>
</evidence>
<dbReference type="InterPro" id="IPR011051">
    <property type="entry name" value="RmlC_Cupin_sf"/>
</dbReference>
<accession>S3C686</accession>
<dbReference type="GO" id="GO:0004848">
    <property type="term" value="F:ureidoglycolate hydrolase activity"/>
    <property type="evidence" value="ECO:0007669"/>
    <property type="project" value="InterPro"/>
</dbReference>
<dbReference type="eggNOG" id="ENOG502S1JQ">
    <property type="taxonomic scope" value="Eukaryota"/>
</dbReference>
<dbReference type="OrthoDB" id="10266039at2759"/>
<keyword evidence="5" id="KW-0378">Hydrolase</keyword>
<keyword evidence="2" id="KW-0659">Purine metabolism</keyword>
<evidence type="ECO:0000256" key="4">
    <source>
        <dbReference type="ARBA" id="ARBA00047684"/>
    </source>
</evidence>
<dbReference type="HOGENOM" id="CLU_070848_0_0_1"/>
<dbReference type="OMA" id="DCQEVAF"/>
<keyword evidence="6" id="KW-1185">Reference proteome</keyword>
<dbReference type="Proteomes" id="UP000016923">
    <property type="component" value="Unassembled WGS sequence"/>
</dbReference>
<reference evidence="5 6" key="1">
    <citation type="journal article" date="2013" name="BMC Genomics">
        <title>The genome and transcriptome of the pine saprophyte Ophiostoma piceae, and a comparison with the bark beetle-associated pine pathogen Grosmannia clavigera.</title>
        <authorList>
            <person name="Haridas S."/>
            <person name="Wang Y."/>
            <person name="Lim L."/>
            <person name="Massoumi Alamouti S."/>
            <person name="Jackman S."/>
            <person name="Docking R."/>
            <person name="Robertson G."/>
            <person name="Birol I."/>
            <person name="Bohlmann J."/>
            <person name="Breuil C."/>
        </authorList>
    </citation>
    <scope>NUCLEOTIDE SEQUENCE [LARGE SCALE GENOMIC DNA]</scope>
    <source>
        <strain evidence="5 6">UAMH 11346</strain>
    </source>
</reference>
<name>S3C686_OPHP1</name>
<dbReference type="STRING" id="1262450.S3C686"/>
<evidence type="ECO:0000256" key="3">
    <source>
        <dbReference type="ARBA" id="ARBA00023239"/>
    </source>
</evidence>
<dbReference type="Pfam" id="PF04115">
    <property type="entry name" value="Ureidogly_lyase"/>
    <property type="match status" value="1"/>
</dbReference>
<dbReference type="InterPro" id="IPR007247">
    <property type="entry name" value="Ureidogly_lyase"/>
</dbReference>
<dbReference type="EMBL" id="KE148149">
    <property type="protein sequence ID" value="EPE08297.1"/>
    <property type="molecule type" value="Genomic_DNA"/>
</dbReference>
<dbReference type="PANTHER" id="PTHR21221">
    <property type="entry name" value="UREIDOGLYCOLATE HYDROLASE"/>
    <property type="match status" value="1"/>
</dbReference>
<protein>
    <submittedName>
        <fullName evidence="5">Ureidoglycolate hydrolase</fullName>
    </submittedName>
</protein>
<evidence type="ECO:0000313" key="5">
    <source>
        <dbReference type="EMBL" id="EPE08297.1"/>
    </source>
</evidence>
<dbReference type="PANTHER" id="PTHR21221:SF1">
    <property type="entry name" value="UREIDOGLYCOLATE LYASE"/>
    <property type="match status" value="1"/>
</dbReference>
<dbReference type="InterPro" id="IPR047233">
    <property type="entry name" value="UAH_cupin"/>
</dbReference>
<dbReference type="AlphaFoldDB" id="S3C686"/>
<keyword evidence="3" id="KW-0456">Lyase</keyword>
<dbReference type="GO" id="GO:0050385">
    <property type="term" value="F:ureidoglycolate lyase activity"/>
    <property type="evidence" value="ECO:0007669"/>
    <property type="project" value="UniProtKB-EC"/>
</dbReference>
<dbReference type="CDD" id="cd20298">
    <property type="entry name" value="cupin_UAH"/>
    <property type="match status" value="1"/>
</dbReference>
<dbReference type="InterPro" id="IPR024060">
    <property type="entry name" value="Ureidoglycolate_lyase_dom_sf"/>
</dbReference>